<dbReference type="RefSeq" id="WP_186853163.1">
    <property type="nucleotide sequence ID" value="NZ_JACOPO010000007.1"/>
</dbReference>
<dbReference type="InterPro" id="IPR018389">
    <property type="entry name" value="DctP_fam"/>
</dbReference>
<dbReference type="NCBIfam" id="NF037995">
    <property type="entry name" value="TRAP_S1"/>
    <property type="match status" value="1"/>
</dbReference>
<dbReference type="PROSITE" id="PS51257">
    <property type="entry name" value="PROKAR_LIPOPROTEIN"/>
    <property type="match status" value="1"/>
</dbReference>
<comment type="similarity">
    <text evidence="1">Belongs to the bacterial solute-binding protein 7 family.</text>
</comment>
<accession>A0A8J6M703</accession>
<proteinExistence type="inferred from homology"/>
<dbReference type="PANTHER" id="PTHR33376:SF7">
    <property type="entry name" value="C4-DICARBOXYLATE-BINDING PROTEIN DCTB"/>
    <property type="match status" value="1"/>
</dbReference>
<comment type="caution">
    <text evidence="5">The sequence shown here is derived from an EMBL/GenBank/DDBJ whole genome shotgun (WGS) entry which is preliminary data.</text>
</comment>
<dbReference type="Gene3D" id="3.40.190.170">
    <property type="entry name" value="Bacterial extracellular solute-binding protein, family 7"/>
    <property type="match status" value="1"/>
</dbReference>
<keyword evidence="3 4" id="KW-0732">Signal</keyword>
<dbReference type="AlphaFoldDB" id="A0A8J6M703"/>
<reference evidence="5" key="1">
    <citation type="submission" date="2020-08" db="EMBL/GenBank/DDBJ databases">
        <title>Genome public.</title>
        <authorList>
            <person name="Liu C."/>
            <person name="Sun Q."/>
        </authorList>
    </citation>
    <scope>NUCLEOTIDE SEQUENCE</scope>
    <source>
        <strain evidence="5">NSJ-23</strain>
    </source>
</reference>
<feature type="signal peptide" evidence="4">
    <location>
        <begin position="1"/>
        <end position="35"/>
    </location>
</feature>
<protein>
    <submittedName>
        <fullName evidence="5">TRAP transporter substrate-binding protein</fullName>
    </submittedName>
</protein>
<evidence type="ECO:0000256" key="1">
    <source>
        <dbReference type="ARBA" id="ARBA00009023"/>
    </source>
</evidence>
<dbReference type="GO" id="GO:0055085">
    <property type="term" value="P:transmembrane transport"/>
    <property type="evidence" value="ECO:0007669"/>
    <property type="project" value="InterPro"/>
</dbReference>
<dbReference type="CDD" id="cd13603">
    <property type="entry name" value="PBP2_TRAP_Siap_TeaA_like"/>
    <property type="match status" value="1"/>
</dbReference>
<gene>
    <name evidence="5" type="ORF">H8S11_10945</name>
</gene>
<dbReference type="PANTHER" id="PTHR33376">
    <property type="match status" value="1"/>
</dbReference>
<dbReference type="Pfam" id="PF03480">
    <property type="entry name" value="DctP"/>
    <property type="match status" value="1"/>
</dbReference>
<dbReference type="Proteomes" id="UP000628736">
    <property type="component" value="Unassembled WGS sequence"/>
</dbReference>
<evidence type="ECO:0000256" key="4">
    <source>
        <dbReference type="SAM" id="SignalP"/>
    </source>
</evidence>
<keyword evidence="2" id="KW-0813">Transport</keyword>
<sequence>MEVIKRYAIERSAKMKKTISAMLAAVLLLSLTACGGNNNNSDNNSSSAINADGSRETYVTFKVGTSHNAESFFYAGLAEFERLVEENTKGAVQVEVFADEALGTEGEMAEGVAMGTVDACLVGSSSVAKLDSNFNVFSLPYLFIDSDHVDAVFAGEPGQLFRDNIWNSNHVMILDYWDSGFRHYSTNKGEINGPEDMAGQLIRIPDNPIQAATAAALGASTAIKKSIWLVPTIL</sequence>
<feature type="chain" id="PRO_5039524150" evidence="4">
    <location>
        <begin position="36"/>
        <end position="234"/>
    </location>
</feature>
<organism evidence="5 6">
    <name type="scientific">Flintibacter hominis</name>
    <dbReference type="NCBI Taxonomy" id="2763048"/>
    <lineage>
        <taxon>Bacteria</taxon>
        <taxon>Bacillati</taxon>
        <taxon>Bacillota</taxon>
        <taxon>Clostridia</taxon>
        <taxon>Eubacteriales</taxon>
        <taxon>Flintibacter</taxon>
    </lineage>
</organism>
<name>A0A8J6M703_9FIRM</name>
<evidence type="ECO:0000256" key="2">
    <source>
        <dbReference type="ARBA" id="ARBA00022448"/>
    </source>
</evidence>
<keyword evidence="6" id="KW-1185">Reference proteome</keyword>
<dbReference type="EMBL" id="JACOPO010000007">
    <property type="protein sequence ID" value="MBC5723324.1"/>
    <property type="molecule type" value="Genomic_DNA"/>
</dbReference>
<evidence type="ECO:0000256" key="3">
    <source>
        <dbReference type="ARBA" id="ARBA00022729"/>
    </source>
</evidence>
<evidence type="ECO:0000313" key="5">
    <source>
        <dbReference type="EMBL" id="MBC5723324.1"/>
    </source>
</evidence>
<dbReference type="InterPro" id="IPR038404">
    <property type="entry name" value="TRAP_DctP_sf"/>
</dbReference>
<evidence type="ECO:0000313" key="6">
    <source>
        <dbReference type="Proteomes" id="UP000628736"/>
    </source>
</evidence>